<keyword evidence="3" id="KW-1185">Reference proteome</keyword>
<keyword evidence="2" id="KW-0489">Methyltransferase</keyword>
<dbReference type="SUPFAM" id="SSF53335">
    <property type="entry name" value="S-adenosyl-L-methionine-dependent methyltransferases"/>
    <property type="match status" value="1"/>
</dbReference>
<dbReference type="KEGG" id="aser:Asera_43230"/>
<dbReference type="RefSeq" id="WP_030446146.1">
    <property type="nucleotide sequence ID" value="NZ_AP023354.1"/>
</dbReference>
<gene>
    <name evidence="2" type="ORF">Asera_43230</name>
</gene>
<accession>A0A810L5N6</accession>
<dbReference type="EMBL" id="AP023354">
    <property type="protein sequence ID" value="BCJ30215.1"/>
    <property type="molecule type" value="Genomic_DNA"/>
</dbReference>
<keyword evidence="2" id="KW-0808">Transferase</keyword>
<dbReference type="Gene3D" id="3.40.50.150">
    <property type="entry name" value="Vaccinia Virus protein VP39"/>
    <property type="match status" value="1"/>
</dbReference>
<reference evidence="2" key="1">
    <citation type="submission" date="2020-08" db="EMBL/GenBank/DDBJ databases">
        <title>Whole genome shotgun sequence of Actinocatenispora sera NBRC 101916.</title>
        <authorList>
            <person name="Komaki H."/>
            <person name="Tamura T."/>
        </authorList>
    </citation>
    <scope>NUCLEOTIDE SEQUENCE</scope>
    <source>
        <strain evidence="2">NBRC 101916</strain>
    </source>
</reference>
<sequence length="260" mass="29142">MDWVRDFYSTTGRWWAPAMAGIGQRERRRAALVDRVCGAGPYRVLELGAGFGNTAAALAEHGHDVTAVEISDRAEQAQRYVGPRLQVVQEDFYAVELPGGYDAVCYFNGFGIGTDTDQRRLLRRIATEWLRPGGSALIDVMNPFVWARWAGDREHQDADPANGYAYTVDERTDFDPVRSRYTDTWWETDRPDEAITQVGRCYSPADLVLLLETTGLRLDQLWVDGEPLELTADHAGNATLLHRAHEYLAVLRHAGSATSR</sequence>
<evidence type="ECO:0000259" key="1">
    <source>
        <dbReference type="Pfam" id="PF13649"/>
    </source>
</evidence>
<name>A0A810L5N6_9ACTN</name>
<proteinExistence type="predicted"/>
<dbReference type="OrthoDB" id="1490595at2"/>
<protein>
    <submittedName>
        <fullName evidence="2">Methyltransferase</fullName>
    </submittedName>
</protein>
<evidence type="ECO:0000313" key="3">
    <source>
        <dbReference type="Proteomes" id="UP000680750"/>
    </source>
</evidence>
<dbReference type="InterPro" id="IPR041698">
    <property type="entry name" value="Methyltransf_25"/>
</dbReference>
<feature type="domain" description="Methyltransferase" evidence="1">
    <location>
        <begin position="44"/>
        <end position="134"/>
    </location>
</feature>
<dbReference type="GO" id="GO:0008168">
    <property type="term" value="F:methyltransferase activity"/>
    <property type="evidence" value="ECO:0007669"/>
    <property type="project" value="UniProtKB-KW"/>
</dbReference>
<dbReference type="Proteomes" id="UP000680750">
    <property type="component" value="Chromosome"/>
</dbReference>
<dbReference type="Pfam" id="PF13649">
    <property type="entry name" value="Methyltransf_25"/>
    <property type="match status" value="1"/>
</dbReference>
<dbReference type="CDD" id="cd02440">
    <property type="entry name" value="AdoMet_MTases"/>
    <property type="match status" value="1"/>
</dbReference>
<dbReference type="InterPro" id="IPR029063">
    <property type="entry name" value="SAM-dependent_MTases_sf"/>
</dbReference>
<dbReference type="AlphaFoldDB" id="A0A810L5N6"/>
<organism evidence="2 3">
    <name type="scientific">Actinocatenispora sera</name>
    <dbReference type="NCBI Taxonomy" id="390989"/>
    <lineage>
        <taxon>Bacteria</taxon>
        <taxon>Bacillati</taxon>
        <taxon>Actinomycetota</taxon>
        <taxon>Actinomycetes</taxon>
        <taxon>Micromonosporales</taxon>
        <taxon>Micromonosporaceae</taxon>
        <taxon>Actinocatenispora</taxon>
    </lineage>
</organism>
<dbReference type="GO" id="GO:0032259">
    <property type="term" value="P:methylation"/>
    <property type="evidence" value="ECO:0007669"/>
    <property type="project" value="UniProtKB-KW"/>
</dbReference>
<evidence type="ECO:0000313" key="2">
    <source>
        <dbReference type="EMBL" id="BCJ30215.1"/>
    </source>
</evidence>